<accession>A0ABD1YKM8</accession>
<feature type="region of interest" description="Disordered" evidence="1">
    <location>
        <begin position="177"/>
        <end position="196"/>
    </location>
</feature>
<comment type="caution">
    <text evidence="2">The sequence shown here is derived from an EMBL/GenBank/DDBJ whole genome shotgun (WGS) entry which is preliminary data.</text>
</comment>
<feature type="compositionally biased region" description="Basic residues" evidence="1">
    <location>
        <begin position="179"/>
        <end position="196"/>
    </location>
</feature>
<gene>
    <name evidence="2" type="ORF">R1flu_014708</name>
</gene>
<feature type="compositionally biased region" description="Basic residues" evidence="1">
    <location>
        <begin position="1"/>
        <end position="13"/>
    </location>
</feature>
<keyword evidence="3" id="KW-1185">Reference proteome</keyword>
<feature type="compositionally biased region" description="Low complexity" evidence="1">
    <location>
        <begin position="118"/>
        <end position="130"/>
    </location>
</feature>
<sequence length="196" mass="22217">MKPNKEKKKKEKSKKKEPDEQKDARIVVESHPGATIQASLTASPVLDNAAYTSGLTSSKKQRTVMAFLVDGDIACFFFAKDGTLNLQVNNPLGRTFELTSSGVVAFLPLDSQNDKKPSTTAASLSPSSLKNHPRKMETGKADPMRKNTLISWKAYLQSRKETRREDPERKKIFQMEFRLKKKSKERRRKSKRKVAF</sequence>
<dbReference type="AlphaFoldDB" id="A0ABD1YKM8"/>
<name>A0ABD1YKM8_9MARC</name>
<dbReference type="EMBL" id="JBHFFA010000004">
    <property type="protein sequence ID" value="KAL2630022.1"/>
    <property type="molecule type" value="Genomic_DNA"/>
</dbReference>
<evidence type="ECO:0008006" key="4">
    <source>
        <dbReference type="Google" id="ProtNLM"/>
    </source>
</evidence>
<feature type="region of interest" description="Disordered" evidence="1">
    <location>
        <begin position="110"/>
        <end position="142"/>
    </location>
</feature>
<evidence type="ECO:0000313" key="3">
    <source>
        <dbReference type="Proteomes" id="UP001605036"/>
    </source>
</evidence>
<feature type="region of interest" description="Disordered" evidence="1">
    <location>
        <begin position="1"/>
        <end position="24"/>
    </location>
</feature>
<proteinExistence type="predicted"/>
<reference evidence="2 3" key="1">
    <citation type="submission" date="2024-09" db="EMBL/GenBank/DDBJ databases">
        <title>Chromosome-scale assembly of Riccia fluitans.</title>
        <authorList>
            <person name="Paukszto L."/>
            <person name="Sawicki J."/>
            <person name="Karawczyk K."/>
            <person name="Piernik-Szablinska J."/>
            <person name="Szczecinska M."/>
            <person name="Mazdziarz M."/>
        </authorList>
    </citation>
    <scope>NUCLEOTIDE SEQUENCE [LARGE SCALE GENOMIC DNA]</scope>
    <source>
        <strain evidence="2">Rf_01</strain>
        <tissue evidence="2">Aerial parts of the thallus</tissue>
    </source>
</reference>
<feature type="compositionally biased region" description="Basic and acidic residues" evidence="1">
    <location>
        <begin position="14"/>
        <end position="24"/>
    </location>
</feature>
<organism evidence="2 3">
    <name type="scientific">Riccia fluitans</name>
    <dbReference type="NCBI Taxonomy" id="41844"/>
    <lineage>
        <taxon>Eukaryota</taxon>
        <taxon>Viridiplantae</taxon>
        <taxon>Streptophyta</taxon>
        <taxon>Embryophyta</taxon>
        <taxon>Marchantiophyta</taxon>
        <taxon>Marchantiopsida</taxon>
        <taxon>Marchantiidae</taxon>
        <taxon>Marchantiales</taxon>
        <taxon>Ricciaceae</taxon>
        <taxon>Riccia</taxon>
    </lineage>
</organism>
<evidence type="ECO:0000313" key="2">
    <source>
        <dbReference type="EMBL" id="KAL2630022.1"/>
    </source>
</evidence>
<protein>
    <recommendedName>
        <fullName evidence="4">Ribosomal protein L14</fullName>
    </recommendedName>
</protein>
<evidence type="ECO:0000256" key="1">
    <source>
        <dbReference type="SAM" id="MobiDB-lite"/>
    </source>
</evidence>
<dbReference type="Proteomes" id="UP001605036">
    <property type="component" value="Unassembled WGS sequence"/>
</dbReference>